<comment type="caution">
    <text evidence="3">The sequence shown here is derived from an EMBL/GenBank/DDBJ whole genome shotgun (WGS) entry which is preliminary data.</text>
</comment>
<evidence type="ECO:0000256" key="1">
    <source>
        <dbReference type="SAM" id="MobiDB-lite"/>
    </source>
</evidence>
<gene>
    <name evidence="3" type="ORF">H4R18_003805</name>
</gene>
<dbReference type="Pfam" id="PF13966">
    <property type="entry name" value="zf-RVT"/>
    <property type="match status" value="1"/>
</dbReference>
<protein>
    <recommendedName>
        <fullName evidence="2">Reverse transcriptase zinc-binding domain-containing protein</fullName>
    </recommendedName>
</protein>
<keyword evidence="4" id="KW-1185">Reference proteome</keyword>
<evidence type="ECO:0000313" key="4">
    <source>
        <dbReference type="Proteomes" id="UP001140217"/>
    </source>
</evidence>
<feature type="domain" description="Reverse transcriptase zinc-binding" evidence="2">
    <location>
        <begin position="63"/>
        <end position="128"/>
    </location>
</feature>
<dbReference type="InterPro" id="IPR026960">
    <property type="entry name" value="RVT-Znf"/>
</dbReference>
<dbReference type="Proteomes" id="UP001140217">
    <property type="component" value="Unassembled WGS sequence"/>
</dbReference>
<dbReference type="EMBL" id="JANBUL010000162">
    <property type="protein sequence ID" value="KAJ2779810.1"/>
    <property type="molecule type" value="Genomic_DNA"/>
</dbReference>
<dbReference type="OrthoDB" id="1348681at2759"/>
<organism evidence="3 4">
    <name type="scientific">Coemansia javaensis</name>
    <dbReference type="NCBI Taxonomy" id="2761396"/>
    <lineage>
        <taxon>Eukaryota</taxon>
        <taxon>Fungi</taxon>
        <taxon>Fungi incertae sedis</taxon>
        <taxon>Zoopagomycota</taxon>
        <taxon>Kickxellomycotina</taxon>
        <taxon>Kickxellomycetes</taxon>
        <taxon>Kickxellales</taxon>
        <taxon>Kickxellaceae</taxon>
        <taxon>Coemansia</taxon>
    </lineage>
</organism>
<accession>A0A9W8LGR0</accession>
<evidence type="ECO:0000259" key="2">
    <source>
        <dbReference type="Pfam" id="PF13966"/>
    </source>
</evidence>
<reference evidence="3" key="1">
    <citation type="submission" date="2022-07" db="EMBL/GenBank/DDBJ databases">
        <title>Phylogenomic reconstructions and comparative analyses of Kickxellomycotina fungi.</title>
        <authorList>
            <person name="Reynolds N.K."/>
            <person name="Stajich J.E."/>
            <person name="Barry K."/>
            <person name="Grigoriev I.V."/>
            <person name="Crous P."/>
            <person name="Smith M.E."/>
        </authorList>
    </citation>
    <scope>NUCLEOTIDE SEQUENCE</scope>
    <source>
        <strain evidence="3">NBRC 105414</strain>
    </source>
</reference>
<feature type="compositionally biased region" description="Pro residues" evidence="1">
    <location>
        <begin position="45"/>
        <end position="55"/>
    </location>
</feature>
<proteinExistence type="predicted"/>
<sequence>MADRMEAFIAEHYPPPAAPNSNAVSNYVWVDINDCIRMAASSSNPPSPPPPPPMRPGASPGRWTKIHRIPLEPKHQSLVWRVRHGCVPATKILAHMVPGLSALCPVCAQEREDQAHYSAECPSVRAFWAKGLLLM</sequence>
<evidence type="ECO:0000313" key="3">
    <source>
        <dbReference type="EMBL" id="KAJ2779810.1"/>
    </source>
</evidence>
<name>A0A9W8LGR0_9FUNG</name>
<dbReference type="AlphaFoldDB" id="A0A9W8LGR0"/>
<feature type="region of interest" description="Disordered" evidence="1">
    <location>
        <begin position="40"/>
        <end position="64"/>
    </location>
</feature>